<sequence length="356" mass="39655">MLALLRILALLALLVTITMGTTPRPLVLRVELRQQLGLPETLQEPMTLRLADHPESLLELHHVLRQRLVERLVENEAGGDQLSTELGVEVEVYDQKQQQFVLLEELSQLGGRRSRLSVTLTNTNALFPDQTCLALPSRIFGFDAAAGGKFEIDGRVVHIEEVGNSGKGTGLTTWDGSVVLAKYLEHQRRSDIVGRRIVELGAGTGLVGISAALLGARQVILTDLDYVVDNLTKNVAKTIKLEASFGRSIESDISTRVLNWFNPPTNLGDIDFLLASDVVWVEELIPPLVATFDTLMRHSTVNTRVLMSYQKRSIVSDRLLFSELERCNLVKSRVPHANLHPEFSTDRIDVWEIERG</sequence>
<dbReference type="InterPro" id="IPR029063">
    <property type="entry name" value="SAM-dependent_MTases_sf"/>
</dbReference>
<proteinExistence type="predicted"/>
<dbReference type="InterPro" id="IPR019410">
    <property type="entry name" value="Methyltransf_16"/>
</dbReference>
<keyword evidence="1" id="KW-0732">Signal</keyword>
<dbReference type="PANTHER" id="PTHR14614">
    <property type="entry name" value="HEPATOCELLULAR CARCINOMA-ASSOCIATED ANTIGEN"/>
    <property type="match status" value="1"/>
</dbReference>
<evidence type="ECO:0000256" key="1">
    <source>
        <dbReference type="SAM" id="SignalP"/>
    </source>
</evidence>
<accession>A0ABD3G4S0</accession>
<dbReference type="Proteomes" id="UP001632037">
    <property type="component" value="Unassembled WGS sequence"/>
</dbReference>
<dbReference type="CDD" id="cd02440">
    <property type="entry name" value="AdoMet_MTases"/>
    <property type="match status" value="1"/>
</dbReference>
<keyword evidence="3" id="KW-1185">Reference proteome</keyword>
<protein>
    <recommendedName>
        <fullName evidence="4">FAM86 N-terminal domain-containing protein</fullName>
    </recommendedName>
</protein>
<dbReference type="PANTHER" id="PTHR14614:SF109">
    <property type="entry name" value="RIBOSOMAL LYSINE N-METHYLTRANSFERASE 5"/>
    <property type="match status" value="1"/>
</dbReference>
<name>A0ABD3G4S0_9STRA</name>
<feature type="chain" id="PRO_5044816359" description="FAM86 N-terminal domain-containing protein" evidence="1">
    <location>
        <begin position="21"/>
        <end position="356"/>
    </location>
</feature>
<dbReference type="Pfam" id="PF10294">
    <property type="entry name" value="Methyltransf_16"/>
    <property type="match status" value="1"/>
</dbReference>
<reference evidence="2 3" key="1">
    <citation type="submission" date="2024-09" db="EMBL/GenBank/DDBJ databases">
        <title>Genome sequencing and assembly of Phytophthora oleae, isolate VK10A, causative agent of rot of olive drupes.</title>
        <authorList>
            <person name="Conti Taguali S."/>
            <person name="Riolo M."/>
            <person name="La Spada F."/>
            <person name="Cacciola S.O."/>
            <person name="Dionisio G."/>
        </authorList>
    </citation>
    <scope>NUCLEOTIDE SEQUENCE [LARGE SCALE GENOMIC DNA]</scope>
    <source>
        <strain evidence="2 3">VK10A</strain>
    </source>
</reference>
<organism evidence="2 3">
    <name type="scientific">Phytophthora oleae</name>
    <dbReference type="NCBI Taxonomy" id="2107226"/>
    <lineage>
        <taxon>Eukaryota</taxon>
        <taxon>Sar</taxon>
        <taxon>Stramenopiles</taxon>
        <taxon>Oomycota</taxon>
        <taxon>Peronosporomycetes</taxon>
        <taxon>Peronosporales</taxon>
        <taxon>Peronosporaceae</taxon>
        <taxon>Phytophthora</taxon>
    </lineage>
</organism>
<evidence type="ECO:0008006" key="4">
    <source>
        <dbReference type="Google" id="ProtNLM"/>
    </source>
</evidence>
<dbReference type="SUPFAM" id="SSF53335">
    <property type="entry name" value="S-adenosyl-L-methionine-dependent methyltransferases"/>
    <property type="match status" value="1"/>
</dbReference>
<dbReference type="AlphaFoldDB" id="A0ABD3G4S0"/>
<gene>
    <name evidence="2" type="ORF">V7S43_002108</name>
</gene>
<feature type="signal peptide" evidence="1">
    <location>
        <begin position="1"/>
        <end position="20"/>
    </location>
</feature>
<evidence type="ECO:0000313" key="2">
    <source>
        <dbReference type="EMBL" id="KAL3672819.1"/>
    </source>
</evidence>
<dbReference type="EMBL" id="JBIMZQ010000003">
    <property type="protein sequence ID" value="KAL3672819.1"/>
    <property type="molecule type" value="Genomic_DNA"/>
</dbReference>
<evidence type="ECO:0000313" key="3">
    <source>
        <dbReference type="Proteomes" id="UP001632037"/>
    </source>
</evidence>
<dbReference type="Gene3D" id="3.40.50.150">
    <property type="entry name" value="Vaccinia Virus protein VP39"/>
    <property type="match status" value="1"/>
</dbReference>
<comment type="caution">
    <text evidence="2">The sequence shown here is derived from an EMBL/GenBank/DDBJ whole genome shotgun (WGS) entry which is preliminary data.</text>
</comment>